<reference evidence="1" key="1">
    <citation type="journal article" date="1987" name="Mol. Gen. Genet.">
        <title>Characterization and sequence determination of the replicator region in the hairy-root-inducing plasmid pRiA4b.</title>
        <authorList>
            <person name="Nishiguchi R."/>
            <person name="Takanami M."/>
            <person name="Oka A."/>
        </authorList>
    </citation>
    <scope>NUCLEOTIDE SEQUENCE</scope>
    <source>
        <strain evidence="1">A transjugant of cured C58 and A. rhizogenes A4</strain>
        <plasmid evidence="1">pRiA4b</plasmid>
    </source>
</reference>
<geneLocation type="plasmid" evidence="1">
    <name>pRiA4b</name>
</geneLocation>
<evidence type="ECO:0000313" key="1">
    <source>
        <dbReference type="EMBL" id="CAA28528.1"/>
    </source>
</evidence>
<proteinExistence type="predicted"/>
<accession>Q44435</accession>
<organism evidence="1">
    <name type="scientific">Rhizobium rhizogenes</name>
    <name type="common">Agrobacterium rhizogenes</name>
    <dbReference type="NCBI Taxonomy" id="359"/>
    <lineage>
        <taxon>Bacteria</taxon>
        <taxon>Pseudomonadati</taxon>
        <taxon>Pseudomonadota</taxon>
        <taxon>Alphaproteobacteria</taxon>
        <taxon>Hyphomicrobiales</taxon>
        <taxon>Rhizobiaceae</taxon>
        <taxon>Rhizobium/Agrobacterium group</taxon>
        <taxon>Rhizobium</taxon>
    </lineage>
</organism>
<dbReference type="AlphaFoldDB" id="Q44435"/>
<dbReference type="PIR" id="C32534">
    <property type="entry name" value="C32534"/>
</dbReference>
<sequence>MLEVGSRGHRHDAPSRPSTLQLQALLLGQTSPSQTHSLPVAIFFAKLEKFRRWQLAPILLFGQELLG</sequence>
<protein>
    <submittedName>
        <fullName evidence="1">Plasmid pRiA4b replicator region (hairy-root-inducing plasmid)</fullName>
    </submittedName>
</protein>
<keyword evidence="1" id="KW-0614">Plasmid</keyword>
<dbReference type="EMBL" id="X04833">
    <property type="protein sequence ID" value="CAA28528.1"/>
    <property type="molecule type" value="Genomic_DNA"/>
</dbReference>
<name>Q44435_RHIRH</name>